<evidence type="ECO:0000256" key="3">
    <source>
        <dbReference type="SAM" id="MobiDB-lite"/>
    </source>
</evidence>
<dbReference type="InterPro" id="IPR001138">
    <property type="entry name" value="Zn2Cys6_DnaBD"/>
</dbReference>
<feature type="compositionally biased region" description="Basic residues" evidence="3">
    <location>
        <begin position="430"/>
        <end position="440"/>
    </location>
</feature>
<dbReference type="CDD" id="cd00067">
    <property type="entry name" value="GAL4"/>
    <property type="match status" value="1"/>
</dbReference>
<feature type="compositionally biased region" description="Polar residues" evidence="3">
    <location>
        <begin position="329"/>
        <end position="338"/>
    </location>
</feature>
<evidence type="ECO:0000313" key="5">
    <source>
        <dbReference type="Proteomes" id="UP000800035"/>
    </source>
</evidence>
<evidence type="ECO:0000256" key="2">
    <source>
        <dbReference type="SAM" id="Coils"/>
    </source>
</evidence>
<sequence length="641" mass="70187">MTSEVAHTFPERLTSQSPSADIAGRECTPFFVEILASNAGQHSQFFPISTPRQTNNSVMASIKDPRPLSSGTCAPHTPHSPQLPHSQTPHNIPIKPTFPNNLIDPSSLRIKPTMHPKDKERIEIQPTSTLDTSSLPEHALQLIEWIAFDGMSQARALEFFNREFPDVSIKDRRDMGTLYWKWRGDWEAEQNGTRTVRKVDPRVQRLLREKNRGGFFVGVEEDRVEGDSGAEVDGDEGEDEIENVGSMGDANSSRAEYIEKGNKATENALGESNSENLPPRDDEPVEGGESDDGNVDVACEISQSPVARKRKASTHALPGTNKRIKFVHLSSSPRNSVGQVAKHSHSATAPDTTTSSRQRTSCDACRKRKVSCKHMVYETRSYTKDNANAAADPNAEGGGNGSGKDNDADRGNVNANIKGSSTPKRCAECRKRKKSCKHRTTVSTTAPAPLTMNSTTALAPVAMPSATAPTPRPAPSSFLTPLPAPGAIQAEPPSRAPTARTRRNPLSSRLPPATAVNNQHDIITATLVPALNAANIPNHLRQFTHPRAIAAQRNRHLAPKIPDMPPMTSEQEQQLEALKGPILEKEAEWKDYNQTVERHEDLAEADRLEAELEALEEQAKAIHKAGYGQWRFSTFGSGSWI</sequence>
<proteinExistence type="predicted"/>
<protein>
    <recommendedName>
        <fullName evidence="6">Zn(2)-C6 fungal-type domain-containing protein</fullName>
    </recommendedName>
</protein>
<dbReference type="Gene3D" id="4.10.240.10">
    <property type="entry name" value="Zn(2)-C6 fungal-type DNA-binding domain"/>
    <property type="match status" value="1"/>
</dbReference>
<feature type="compositionally biased region" description="Polar residues" evidence="3">
    <location>
        <begin position="346"/>
        <end position="360"/>
    </location>
</feature>
<keyword evidence="2" id="KW-0175">Coiled coil</keyword>
<feature type="region of interest" description="Disordered" evidence="3">
    <location>
        <begin position="218"/>
        <end position="252"/>
    </location>
</feature>
<keyword evidence="1" id="KW-0539">Nucleus</keyword>
<dbReference type="Proteomes" id="UP000800035">
    <property type="component" value="Unassembled WGS sequence"/>
</dbReference>
<feature type="region of interest" description="Disordered" evidence="3">
    <location>
        <begin position="384"/>
        <end position="517"/>
    </location>
</feature>
<organism evidence="4 5">
    <name type="scientific">Byssothecium circinans</name>
    <dbReference type="NCBI Taxonomy" id="147558"/>
    <lineage>
        <taxon>Eukaryota</taxon>
        <taxon>Fungi</taxon>
        <taxon>Dikarya</taxon>
        <taxon>Ascomycota</taxon>
        <taxon>Pezizomycotina</taxon>
        <taxon>Dothideomycetes</taxon>
        <taxon>Pleosporomycetidae</taxon>
        <taxon>Pleosporales</taxon>
        <taxon>Massarineae</taxon>
        <taxon>Massarinaceae</taxon>
        <taxon>Byssothecium</taxon>
    </lineage>
</organism>
<evidence type="ECO:0000256" key="1">
    <source>
        <dbReference type="ARBA" id="ARBA00023242"/>
    </source>
</evidence>
<keyword evidence="5" id="KW-1185">Reference proteome</keyword>
<name>A0A6A5TS83_9PLEO</name>
<feature type="coiled-coil region" evidence="2">
    <location>
        <begin position="598"/>
        <end position="625"/>
    </location>
</feature>
<feature type="region of interest" description="Disordered" evidence="3">
    <location>
        <begin position="1"/>
        <end position="22"/>
    </location>
</feature>
<dbReference type="GO" id="GO:0008270">
    <property type="term" value="F:zinc ion binding"/>
    <property type="evidence" value="ECO:0007669"/>
    <property type="project" value="InterPro"/>
</dbReference>
<feature type="compositionally biased region" description="Polar residues" evidence="3">
    <location>
        <begin position="79"/>
        <end position="90"/>
    </location>
</feature>
<evidence type="ECO:0000313" key="4">
    <source>
        <dbReference type="EMBL" id="KAF1954840.1"/>
    </source>
</evidence>
<dbReference type="AlphaFoldDB" id="A0A6A5TS83"/>
<feature type="compositionally biased region" description="Acidic residues" evidence="3">
    <location>
        <begin position="222"/>
        <end position="242"/>
    </location>
</feature>
<feature type="compositionally biased region" description="Polar residues" evidence="3">
    <location>
        <begin position="441"/>
        <end position="457"/>
    </location>
</feature>
<accession>A0A6A5TS83</accession>
<feature type="compositionally biased region" description="Low complexity" evidence="3">
    <location>
        <begin position="386"/>
        <end position="395"/>
    </location>
</feature>
<feature type="compositionally biased region" description="Polar residues" evidence="3">
    <location>
        <begin position="413"/>
        <end position="423"/>
    </location>
</feature>
<feature type="region of interest" description="Disordered" evidence="3">
    <location>
        <begin position="266"/>
        <end position="360"/>
    </location>
</feature>
<feature type="compositionally biased region" description="Acidic residues" evidence="3">
    <location>
        <begin position="283"/>
        <end position="294"/>
    </location>
</feature>
<dbReference type="EMBL" id="ML976997">
    <property type="protein sequence ID" value="KAF1954840.1"/>
    <property type="molecule type" value="Genomic_DNA"/>
</dbReference>
<dbReference type="GO" id="GO:0000981">
    <property type="term" value="F:DNA-binding transcription factor activity, RNA polymerase II-specific"/>
    <property type="evidence" value="ECO:0007669"/>
    <property type="project" value="InterPro"/>
</dbReference>
<evidence type="ECO:0008006" key="6">
    <source>
        <dbReference type="Google" id="ProtNLM"/>
    </source>
</evidence>
<feature type="region of interest" description="Disordered" evidence="3">
    <location>
        <begin position="61"/>
        <end position="90"/>
    </location>
</feature>
<dbReference type="OrthoDB" id="10685048at2759"/>
<reference evidence="4" key="1">
    <citation type="journal article" date="2020" name="Stud. Mycol.">
        <title>101 Dothideomycetes genomes: a test case for predicting lifestyles and emergence of pathogens.</title>
        <authorList>
            <person name="Haridas S."/>
            <person name="Albert R."/>
            <person name="Binder M."/>
            <person name="Bloem J."/>
            <person name="Labutti K."/>
            <person name="Salamov A."/>
            <person name="Andreopoulos B."/>
            <person name="Baker S."/>
            <person name="Barry K."/>
            <person name="Bills G."/>
            <person name="Bluhm B."/>
            <person name="Cannon C."/>
            <person name="Castanera R."/>
            <person name="Culley D."/>
            <person name="Daum C."/>
            <person name="Ezra D."/>
            <person name="Gonzalez J."/>
            <person name="Henrissat B."/>
            <person name="Kuo A."/>
            <person name="Liang C."/>
            <person name="Lipzen A."/>
            <person name="Lutzoni F."/>
            <person name="Magnuson J."/>
            <person name="Mondo S."/>
            <person name="Nolan M."/>
            <person name="Ohm R."/>
            <person name="Pangilinan J."/>
            <person name="Park H.-J."/>
            <person name="Ramirez L."/>
            <person name="Alfaro M."/>
            <person name="Sun H."/>
            <person name="Tritt A."/>
            <person name="Yoshinaga Y."/>
            <person name="Zwiers L.-H."/>
            <person name="Turgeon B."/>
            <person name="Goodwin S."/>
            <person name="Spatafora J."/>
            <person name="Crous P."/>
            <person name="Grigoriev I."/>
        </authorList>
    </citation>
    <scope>NUCLEOTIDE SEQUENCE</scope>
    <source>
        <strain evidence="4">CBS 675.92</strain>
    </source>
</reference>
<gene>
    <name evidence="4" type="ORF">CC80DRAFT_566861</name>
</gene>
<dbReference type="InterPro" id="IPR036864">
    <property type="entry name" value="Zn2-C6_fun-type_DNA-bd_sf"/>
</dbReference>